<keyword evidence="3" id="KW-1185">Reference proteome</keyword>
<feature type="region of interest" description="Disordered" evidence="1">
    <location>
        <begin position="1"/>
        <end position="28"/>
    </location>
</feature>
<dbReference type="AlphaFoldDB" id="A0A8S1QJE0"/>
<protein>
    <submittedName>
        <fullName evidence="2">Uncharacterized protein</fullName>
    </submittedName>
</protein>
<dbReference type="Proteomes" id="UP000692954">
    <property type="component" value="Unassembled WGS sequence"/>
</dbReference>
<accession>A0A8S1QJE0</accession>
<dbReference type="EMBL" id="CAJJDN010000109">
    <property type="protein sequence ID" value="CAD8115799.1"/>
    <property type="molecule type" value="Genomic_DNA"/>
</dbReference>
<evidence type="ECO:0000313" key="3">
    <source>
        <dbReference type="Proteomes" id="UP000692954"/>
    </source>
</evidence>
<sequence length="348" mass="41853">MDNANSNSCRLPPLEQENQKSRTLSQQKNAITQQMISTNKFEPKTNLQNKKTGPAPSKDMIAKRNKLFQIKIKILLKDCIEIGLLIIFQLCKDQVRYYTSFLTEQRLSFQNITLEQLSIYNNKENMQIGRQDRIFINYKSQKIKKSKWICISLEFKEEYSNFKNQRNDIKTKYYLNNTFENLLKIFLAFDLMAKKMIKRLLFIILLVQAELELQQQHDQFMEKECQKNLFDYFNQEKEILQAKLLKGIYQNISEIKRYAFPIIFGLIYDDIVYQQNQYFVNELKYKIKLISILSILFSIESQYFQKIIYFLHNKYYKHLLAILQINHLQIKKNYKNSLNNMMPTIFFQ</sequence>
<evidence type="ECO:0000313" key="2">
    <source>
        <dbReference type="EMBL" id="CAD8115799.1"/>
    </source>
</evidence>
<proteinExistence type="predicted"/>
<comment type="caution">
    <text evidence="2">The sequence shown here is derived from an EMBL/GenBank/DDBJ whole genome shotgun (WGS) entry which is preliminary data.</text>
</comment>
<dbReference type="OrthoDB" id="2017893at2759"/>
<evidence type="ECO:0000256" key="1">
    <source>
        <dbReference type="SAM" id="MobiDB-lite"/>
    </source>
</evidence>
<reference evidence="2" key="1">
    <citation type="submission" date="2021-01" db="EMBL/GenBank/DDBJ databases">
        <authorList>
            <consortium name="Genoscope - CEA"/>
            <person name="William W."/>
        </authorList>
    </citation>
    <scope>NUCLEOTIDE SEQUENCE</scope>
</reference>
<organism evidence="2 3">
    <name type="scientific">Paramecium sonneborni</name>
    <dbReference type="NCBI Taxonomy" id="65129"/>
    <lineage>
        <taxon>Eukaryota</taxon>
        <taxon>Sar</taxon>
        <taxon>Alveolata</taxon>
        <taxon>Ciliophora</taxon>
        <taxon>Intramacronucleata</taxon>
        <taxon>Oligohymenophorea</taxon>
        <taxon>Peniculida</taxon>
        <taxon>Parameciidae</taxon>
        <taxon>Paramecium</taxon>
    </lineage>
</organism>
<gene>
    <name evidence="2" type="ORF">PSON_ATCC_30995.1.T1090107</name>
</gene>
<name>A0A8S1QJE0_9CILI</name>